<feature type="chain" id="PRO_5046808054" description="Bacterial spore germination immunoglobulin-like domain-containing protein" evidence="1">
    <location>
        <begin position="26"/>
        <end position="132"/>
    </location>
</feature>
<name>A0ABQ1ZQI4_9BACL</name>
<protein>
    <recommendedName>
        <fullName evidence="4">Bacterial spore germination immunoglobulin-like domain-containing protein</fullName>
    </recommendedName>
</protein>
<dbReference type="PROSITE" id="PS51257">
    <property type="entry name" value="PROKAR_LIPOPROTEIN"/>
    <property type="match status" value="1"/>
</dbReference>
<evidence type="ECO:0000256" key="1">
    <source>
        <dbReference type="SAM" id="SignalP"/>
    </source>
</evidence>
<accession>A0ABQ1ZQI4</accession>
<comment type="caution">
    <text evidence="2">The sequence shown here is derived from an EMBL/GenBank/DDBJ whole genome shotgun (WGS) entry which is preliminary data.</text>
</comment>
<reference evidence="3" key="1">
    <citation type="journal article" date="2019" name="Int. J. Syst. Evol. Microbiol.">
        <title>The Global Catalogue of Microorganisms (GCM) 10K type strain sequencing project: providing services to taxonomists for standard genome sequencing and annotation.</title>
        <authorList>
            <consortium name="The Broad Institute Genomics Platform"/>
            <consortium name="The Broad Institute Genome Sequencing Center for Infectious Disease"/>
            <person name="Wu L."/>
            <person name="Ma J."/>
        </authorList>
    </citation>
    <scope>NUCLEOTIDE SEQUENCE [LARGE SCALE GENOMIC DNA]</scope>
    <source>
        <strain evidence="3">CGMCC 1.12770</strain>
    </source>
</reference>
<organism evidence="2 3">
    <name type="scientific">Paenibacillus silvae</name>
    <dbReference type="NCBI Taxonomy" id="1325358"/>
    <lineage>
        <taxon>Bacteria</taxon>
        <taxon>Bacillati</taxon>
        <taxon>Bacillota</taxon>
        <taxon>Bacilli</taxon>
        <taxon>Bacillales</taxon>
        <taxon>Paenibacillaceae</taxon>
        <taxon>Paenibacillus</taxon>
    </lineage>
</organism>
<dbReference type="EMBL" id="BMFU01000023">
    <property type="protein sequence ID" value="GGH72441.1"/>
    <property type="molecule type" value="Genomic_DNA"/>
</dbReference>
<keyword evidence="3" id="KW-1185">Reference proteome</keyword>
<evidence type="ECO:0008006" key="4">
    <source>
        <dbReference type="Google" id="ProtNLM"/>
    </source>
</evidence>
<feature type="signal peptide" evidence="1">
    <location>
        <begin position="1"/>
        <end position="25"/>
    </location>
</feature>
<keyword evidence="1" id="KW-0732">Signal</keyword>
<sequence length="132" mass="14805">MKKKWFFLFFILLLTLFACSSAKKAELTLSSPIEGAKLETTTLRIAGSISDQNVSYFFYQIEDGHSFIGSGKITINDGEFDEMVEFNTPSNGGGMVNFYLDEDGDGNFDEEKDTQKVLLSIPVTYDESIVKR</sequence>
<dbReference type="Proteomes" id="UP000652153">
    <property type="component" value="Unassembled WGS sequence"/>
</dbReference>
<proteinExistence type="predicted"/>
<gene>
    <name evidence="2" type="ORF">GCM10008014_58810</name>
</gene>
<dbReference type="RefSeq" id="WP_188594908.1">
    <property type="nucleotide sequence ID" value="NZ_BMFU01000023.1"/>
</dbReference>
<evidence type="ECO:0000313" key="3">
    <source>
        <dbReference type="Proteomes" id="UP000652153"/>
    </source>
</evidence>
<evidence type="ECO:0000313" key="2">
    <source>
        <dbReference type="EMBL" id="GGH72441.1"/>
    </source>
</evidence>